<feature type="compositionally biased region" description="Polar residues" evidence="1">
    <location>
        <begin position="47"/>
        <end position="66"/>
    </location>
</feature>
<feature type="compositionally biased region" description="Polar residues" evidence="1">
    <location>
        <begin position="179"/>
        <end position="188"/>
    </location>
</feature>
<protein>
    <submittedName>
        <fullName evidence="2">Uncharacterized protein</fullName>
    </submittedName>
</protein>
<feature type="region of interest" description="Disordered" evidence="1">
    <location>
        <begin position="82"/>
        <end position="117"/>
    </location>
</feature>
<dbReference type="EMBL" id="JABSTV010001254">
    <property type="protein sequence ID" value="KAH7939763.1"/>
    <property type="molecule type" value="Genomic_DNA"/>
</dbReference>
<proteinExistence type="predicted"/>
<dbReference type="AlphaFoldDB" id="A0A9D4PFX3"/>
<feature type="region of interest" description="Disordered" evidence="1">
    <location>
        <begin position="141"/>
        <end position="250"/>
    </location>
</feature>
<sequence>MSYTFGLCCCEACEGRCKRLRSRLPRCLGGEDPPGGLEGLQLCPPRQKTTGPQASSVSGVVTQAPSPSFAVTGRASAPLTCDAGVATDPTTAEASTQTGTLKTVRSSDGTRPIGASYKSSVWCDDSLSYDPNAKLSMARSLVSATTGQPPGEDDKTSDDGSNVEKISAGVGDNHERKQQQQYPSTSELGEQPGNMVRQAHKKMACVKHQGSPKPGFRTKVHKEGVKRLMRAAPATPFSAEPSRPPPSQNR</sequence>
<reference evidence="2" key="2">
    <citation type="submission" date="2021-09" db="EMBL/GenBank/DDBJ databases">
        <authorList>
            <person name="Jia N."/>
            <person name="Wang J."/>
            <person name="Shi W."/>
            <person name="Du L."/>
            <person name="Sun Y."/>
            <person name="Zhan W."/>
            <person name="Jiang J."/>
            <person name="Wang Q."/>
            <person name="Zhang B."/>
            <person name="Ji P."/>
            <person name="Sakyi L.B."/>
            <person name="Cui X."/>
            <person name="Yuan T."/>
            <person name="Jiang B."/>
            <person name="Yang W."/>
            <person name="Lam T.T.-Y."/>
            <person name="Chang Q."/>
            <person name="Ding S."/>
            <person name="Wang X."/>
            <person name="Zhu J."/>
            <person name="Ruan X."/>
            <person name="Zhao L."/>
            <person name="Wei J."/>
            <person name="Que T."/>
            <person name="Du C."/>
            <person name="Cheng J."/>
            <person name="Dai P."/>
            <person name="Han X."/>
            <person name="Huang E."/>
            <person name="Gao Y."/>
            <person name="Liu J."/>
            <person name="Shao H."/>
            <person name="Ye R."/>
            <person name="Li L."/>
            <person name="Wei W."/>
            <person name="Wang X."/>
            <person name="Wang C."/>
            <person name="Huo Q."/>
            <person name="Li W."/>
            <person name="Guo W."/>
            <person name="Chen H."/>
            <person name="Chen S."/>
            <person name="Zhou L."/>
            <person name="Zhou L."/>
            <person name="Ni X."/>
            <person name="Tian J."/>
            <person name="Zhou Y."/>
            <person name="Sheng Y."/>
            <person name="Liu T."/>
            <person name="Pan Y."/>
            <person name="Xia L."/>
            <person name="Li J."/>
            <person name="Zhao F."/>
            <person name="Cao W."/>
        </authorList>
    </citation>
    <scope>NUCLEOTIDE SEQUENCE</scope>
    <source>
        <strain evidence="2">Rsan-2018</strain>
        <tissue evidence="2">Larvae</tissue>
    </source>
</reference>
<organism evidence="2 3">
    <name type="scientific">Rhipicephalus sanguineus</name>
    <name type="common">Brown dog tick</name>
    <name type="synonym">Ixodes sanguineus</name>
    <dbReference type="NCBI Taxonomy" id="34632"/>
    <lineage>
        <taxon>Eukaryota</taxon>
        <taxon>Metazoa</taxon>
        <taxon>Ecdysozoa</taxon>
        <taxon>Arthropoda</taxon>
        <taxon>Chelicerata</taxon>
        <taxon>Arachnida</taxon>
        <taxon>Acari</taxon>
        <taxon>Parasitiformes</taxon>
        <taxon>Ixodida</taxon>
        <taxon>Ixodoidea</taxon>
        <taxon>Ixodidae</taxon>
        <taxon>Rhipicephalinae</taxon>
        <taxon>Rhipicephalus</taxon>
        <taxon>Rhipicephalus</taxon>
    </lineage>
</organism>
<evidence type="ECO:0000256" key="1">
    <source>
        <dbReference type="SAM" id="MobiDB-lite"/>
    </source>
</evidence>
<accession>A0A9D4PFX3</accession>
<gene>
    <name evidence="2" type="ORF">HPB52_017228</name>
</gene>
<dbReference type="VEuPathDB" id="VectorBase:RSAN_041046"/>
<feature type="region of interest" description="Disordered" evidence="1">
    <location>
        <begin position="38"/>
        <end position="69"/>
    </location>
</feature>
<keyword evidence="3" id="KW-1185">Reference proteome</keyword>
<comment type="caution">
    <text evidence="2">The sequence shown here is derived from an EMBL/GenBank/DDBJ whole genome shotgun (WGS) entry which is preliminary data.</text>
</comment>
<dbReference type="Proteomes" id="UP000821837">
    <property type="component" value="Chromosome 8"/>
</dbReference>
<evidence type="ECO:0000313" key="3">
    <source>
        <dbReference type="Proteomes" id="UP000821837"/>
    </source>
</evidence>
<feature type="compositionally biased region" description="Polar residues" evidence="1">
    <location>
        <begin position="88"/>
        <end position="109"/>
    </location>
</feature>
<reference evidence="2" key="1">
    <citation type="journal article" date="2020" name="Cell">
        <title>Large-Scale Comparative Analyses of Tick Genomes Elucidate Their Genetic Diversity and Vector Capacities.</title>
        <authorList>
            <consortium name="Tick Genome and Microbiome Consortium (TIGMIC)"/>
            <person name="Jia N."/>
            <person name="Wang J."/>
            <person name="Shi W."/>
            <person name="Du L."/>
            <person name="Sun Y."/>
            <person name="Zhan W."/>
            <person name="Jiang J.F."/>
            <person name="Wang Q."/>
            <person name="Zhang B."/>
            <person name="Ji P."/>
            <person name="Bell-Sakyi L."/>
            <person name="Cui X.M."/>
            <person name="Yuan T.T."/>
            <person name="Jiang B.G."/>
            <person name="Yang W.F."/>
            <person name="Lam T.T."/>
            <person name="Chang Q.C."/>
            <person name="Ding S.J."/>
            <person name="Wang X.J."/>
            <person name="Zhu J.G."/>
            <person name="Ruan X.D."/>
            <person name="Zhao L."/>
            <person name="Wei J.T."/>
            <person name="Ye R.Z."/>
            <person name="Que T.C."/>
            <person name="Du C.H."/>
            <person name="Zhou Y.H."/>
            <person name="Cheng J.X."/>
            <person name="Dai P.F."/>
            <person name="Guo W.B."/>
            <person name="Han X.H."/>
            <person name="Huang E.J."/>
            <person name="Li L.F."/>
            <person name="Wei W."/>
            <person name="Gao Y.C."/>
            <person name="Liu J.Z."/>
            <person name="Shao H.Z."/>
            <person name="Wang X."/>
            <person name="Wang C.C."/>
            <person name="Yang T.C."/>
            <person name="Huo Q.B."/>
            <person name="Li W."/>
            <person name="Chen H.Y."/>
            <person name="Chen S.E."/>
            <person name="Zhou L.G."/>
            <person name="Ni X.B."/>
            <person name="Tian J.H."/>
            <person name="Sheng Y."/>
            <person name="Liu T."/>
            <person name="Pan Y.S."/>
            <person name="Xia L.Y."/>
            <person name="Li J."/>
            <person name="Zhao F."/>
            <person name="Cao W.C."/>
        </authorList>
    </citation>
    <scope>NUCLEOTIDE SEQUENCE</scope>
    <source>
        <strain evidence="2">Rsan-2018</strain>
    </source>
</reference>
<evidence type="ECO:0000313" key="2">
    <source>
        <dbReference type="EMBL" id="KAH7939763.1"/>
    </source>
</evidence>
<name>A0A9D4PFX3_RHISA</name>